<protein>
    <recommendedName>
        <fullName evidence="4">Major facilitator superfamily (MFS) profile domain-containing protein</fullName>
    </recommendedName>
</protein>
<feature type="transmembrane region" description="Helical" evidence="1">
    <location>
        <begin position="42"/>
        <end position="68"/>
    </location>
</feature>
<feature type="transmembrane region" description="Helical" evidence="1">
    <location>
        <begin position="12"/>
        <end position="36"/>
    </location>
</feature>
<evidence type="ECO:0008006" key="4">
    <source>
        <dbReference type="Google" id="ProtNLM"/>
    </source>
</evidence>
<feature type="transmembrane region" description="Helical" evidence="1">
    <location>
        <begin position="106"/>
        <end position="123"/>
    </location>
</feature>
<accession>A0A3M8SY41</accession>
<proteinExistence type="predicted"/>
<keyword evidence="1" id="KW-0472">Membrane</keyword>
<comment type="caution">
    <text evidence="2">The sequence shown here is derived from an EMBL/GenBank/DDBJ whole genome shotgun (WGS) entry which is preliminary data.</text>
</comment>
<dbReference type="Proteomes" id="UP000267049">
    <property type="component" value="Unassembled WGS sequence"/>
</dbReference>
<evidence type="ECO:0000313" key="3">
    <source>
        <dbReference type="Proteomes" id="UP000267049"/>
    </source>
</evidence>
<reference evidence="2 3" key="1">
    <citation type="submission" date="2018-11" db="EMBL/GenBank/DDBJ databases">
        <title>Lysobacter cryohumiis sp. nov., isolated from soil in the Tianshan Mountains, Xinjiang, China.</title>
        <authorList>
            <person name="Luo Y."/>
            <person name="Sheng H."/>
        </authorList>
    </citation>
    <scope>NUCLEOTIDE SEQUENCE [LARGE SCALE GENOMIC DNA]</scope>
    <source>
        <strain evidence="2 3">ZS60</strain>
    </source>
</reference>
<dbReference type="RefSeq" id="WP_123086435.1">
    <property type="nucleotide sequence ID" value="NZ_RIBS01000001.1"/>
</dbReference>
<gene>
    <name evidence="2" type="ORF">EER27_02550</name>
</gene>
<feature type="transmembrane region" description="Helical" evidence="1">
    <location>
        <begin position="80"/>
        <end position="100"/>
    </location>
</feature>
<dbReference type="AlphaFoldDB" id="A0A3M8SY41"/>
<keyword evidence="3" id="KW-1185">Reference proteome</keyword>
<organism evidence="2 3">
    <name type="scientific">Montanilutibacter psychrotolerans</name>
    <dbReference type="NCBI Taxonomy" id="1327343"/>
    <lineage>
        <taxon>Bacteria</taxon>
        <taxon>Pseudomonadati</taxon>
        <taxon>Pseudomonadota</taxon>
        <taxon>Gammaproteobacteria</taxon>
        <taxon>Lysobacterales</taxon>
        <taxon>Lysobacteraceae</taxon>
        <taxon>Montanilutibacter</taxon>
    </lineage>
</organism>
<keyword evidence="1" id="KW-0812">Transmembrane</keyword>
<evidence type="ECO:0000256" key="1">
    <source>
        <dbReference type="SAM" id="Phobius"/>
    </source>
</evidence>
<keyword evidence="1" id="KW-1133">Transmembrane helix</keyword>
<sequence>MAKLRHYMTYSVLATVAGVPVGSLAGGLLVSLYAIVIRPWAVLEAILLGLMVSMVAAIIGILPALVYGASIDALLSRRGLANYLSSAAIGVVPGLLALVFAAGWTWFVMFFGACVAIATHRIAKHRLSNLDSHLAQFDRADVAS</sequence>
<dbReference type="EMBL" id="RIBS01000001">
    <property type="protein sequence ID" value="RNF86318.1"/>
    <property type="molecule type" value="Genomic_DNA"/>
</dbReference>
<name>A0A3M8SY41_9GAMM</name>
<evidence type="ECO:0000313" key="2">
    <source>
        <dbReference type="EMBL" id="RNF86318.1"/>
    </source>
</evidence>